<keyword evidence="2" id="KW-1185">Reference proteome</keyword>
<evidence type="ECO:0000313" key="4">
    <source>
        <dbReference type="RefSeq" id="XP_031747497.1"/>
    </source>
</evidence>
<dbReference type="PANTHER" id="PTHR43696">
    <property type="entry name" value="COILED-COIL DOMAIN-CONTAINING PROTEIN 157"/>
    <property type="match status" value="1"/>
</dbReference>
<dbReference type="AlphaFoldDB" id="A0A8J1IPH5"/>
<accession>A0A8J1IPH5</accession>
<dbReference type="OrthoDB" id="10051906at2759"/>
<evidence type="ECO:0000313" key="2">
    <source>
        <dbReference type="Proteomes" id="UP000008143"/>
    </source>
</evidence>
<dbReference type="Xenbase" id="XB-GENE-951872">
    <property type="gene designation" value="ccdc157"/>
</dbReference>
<dbReference type="InterPro" id="IPR029681">
    <property type="entry name" value="CCDC157"/>
</dbReference>
<feature type="compositionally biased region" description="Polar residues" evidence="1">
    <location>
        <begin position="620"/>
        <end position="629"/>
    </location>
</feature>
<dbReference type="GeneID" id="100494973"/>
<dbReference type="Proteomes" id="UP000008143">
    <property type="component" value="Chromosome 1"/>
</dbReference>
<sequence>MTNLLGDRTCMESLRKDITDLQGTLIDVFSRVGAVRYPSWKFPDKMSCDLDLVDLMERYDYVESDSEYTQLSHVVLLELIIDRLLLLLQSFTTYMELIISEGGLPPSRAVGPSMSVGLAVRKYWSNMLKLGTEYRQTKSSVDTSVRKTDTELNIMCSSRPQSGFSSSEHGSQSCIAHNTRTVSSQTVESSLVPCDSCAIAQRSLYEVSNAIINVCTGQNLPCSLSKIRDMLPLGRILSPTEMRYWASEESKDLARIGKYLSELKQEICPLKDQLEAGKADNEKLQKSIENCKNQLQEQKEEQRRQAKQYERKLQEKRQQNQEVVDKLERDKQELKKGSLALEERISCLKEELKDQHITIRDLERARKELVDEMCGMVNKAEVSMLVQKMSDLKSDLKSTLNKLQDSEEAMSKERARSESLQNHKESLHMKQRSLLQQLDRLAQENEDLQGTVGEAEEEKAKLVDQIADIERERKVLRSQLQEQQEIVKVLQQEKQILEESASSLDRQLVELKQSLQEQREREKLLALYPELQPPPEFEGTGDVTQDMEKQLQANNLRITILEEENSRLRATLCKLREKSHQEPLRLVPQTQLWSIPHVTESAGLEPRHEVSKKARPQLNLRDTSQSSLGSVHERRVSTGGTHQTLNVLTFPPENSPISAIARAKQVKGWRRTPSSERN</sequence>
<feature type="region of interest" description="Disordered" evidence="1">
    <location>
        <begin position="403"/>
        <end position="424"/>
    </location>
</feature>
<dbReference type="OMA" id="QDQLWSP"/>
<feature type="region of interest" description="Disordered" evidence="1">
    <location>
        <begin position="603"/>
        <end position="656"/>
    </location>
</feature>
<gene>
    <name evidence="3 4 5" type="primary">ccdc157</name>
</gene>
<feature type="compositionally biased region" description="Polar residues" evidence="1">
    <location>
        <begin position="638"/>
        <end position="647"/>
    </location>
</feature>
<evidence type="ECO:0000313" key="5">
    <source>
        <dbReference type="Xenbase" id="XB-GENE-951872"/>
    </source>
</evidence>
<evidence type="ECO:0000313" key="3">
    <source>
        <dbReference type="RefSeq" id="XP_031747494.1"/>
    </source>
</evidence>
<protein>
    <submittedName>
        <fullName evidence="3 4">Coiled-coil domain-containing protein 157 isoform X1</fullName>
    </submittedName>
</protein>
<name>A0A8J1IPH5_XENTR</name>
<organism evidence="2 3">
    <name type="scientific">Xenopus tropicalis</name>
    <name type="common">Western clawed frog</name>
    <name type="synonym">Silurana tropicalis</name>
    <dbReference type="NCBI Taxonomy" id="8364"/>
    <lineage>
        <taxon>Eukaryota</taxon>
        <taxon>Metazoa</taxon>
        <taxon>Chordata</taxon>
        <taxon>Craniata</taxon>
        <taxon>Vertebrata</taxon>
        <taxon>Euteleostomi</taxon>
        <taxon>Amphibia</taxon>
        <taxon>Batrachia</taxon>
        <taxon>Anura</taxon>
        <taxon>Pipoidea</taxon>
        <taxon>Pipidae</taxon>
        <taxon>Xenopodinae</taxon>
        <taxon>Xenopus</taxon>
        <taxon>Silurana</taxon>
    </lineage>
</organism>
<feature type="compositionally biased region" description="Basic and acidic residues" evidence="1">
    <location>
        <begin position="409"/>
        <end position="424"/>
    </location>
</feature>
<dbReference type="RefSeq" id="XP_031747497.1">
    <property type="nucleotide sequence ID" value="XM_031891637.1"/>
</dbReference>
<reference evidence="3 4" key="1">
    <citation type="submission" date="2025-04" db="UniProtKB">
        <authorList>
            <consortium name="RefSeq"/>
        </authorList>
    </citation>
    <scope>IDENTIFICATION</scope>
    <source>
        <strain evidence="3 4">Nigerian</strain>
        <tissue evidence="3 4">Liver and blood</tissue>
    </source>
</reference>
<dbReference type="PANTHER" id="PTHR43696:SF9">
    <property type="entry name" value="COILED-COIL DOMAIN-CONTAINING PROTEIN 157"/>
    <property type="match status" value="1"/>
</dbReference>
<evidence type="ECO:0000256" key="1">
    <source>
        <dbReference type="SAM" id="MobiDB-lite"/>
    </source>
</evidence>
<dbReference type="RefSeq" id="XP_031747494.1">
    <property type="nucleotide sequence ID" value="XM_031891634.1"/>
</dbReference>
<dbReference type="AGR" id="Xenbase:XB-GENE-951872"/>
<proteinExistence type="predicted"/>
<dbReference type="CTD" id="550631"/>